<dbReference type="InterPro" id="IPR027056">
    <property type="entry name" value="Gluconate_2DH_su3"/>
</dbReference>
<protein>
    <submittedName>
        <fullName evidence="1">Gluconate 2-dehydrogenase subunit 3 family protein</fullName>
    </submittedName>
</protein>
<evidence type="ECO:0000313" key="1">
    <source>
        <dbReference type="EMBL" id="MBO1430442.1"/>
    </source>
</evidence>
<dbReference type="Proteomes" id="UP000692816">
    <property type="component" value="Unassembled WGS sequence"/>
</dbReference>
<dbReference type="Pfam" id="PF13618">
    <property type="entry name" value="Gluconate_2-dh3"/>
    <property type="match status" value="1"/>
</dbReference>
<dbReference type="RefSeq" id="WP_207833143.1">
    <property type="nucleotide sequence ID" value="NZ_CP088282.1"/>
</dbReference>
<sequence>MSFEVAMDRLPEEANATGQRIPFKALKTRDAITAAGYSTDPNVITPKVTWDLLLSRRQLNMVAALSDIILPGTSEFAAPSKMGISNFFNEWLSAPYKTQQSDKDLILQGMGLLDRESRRRYWLGFLWLSSKRKAKVLDAVIAMGGDPRKFFTRFRYLLVGGYFTSDMGFPAIGYRGNVPLQSFAPVPADIQRIIDDELRQLGL</sequence>
<evidence type="ECO:0000313" key="2">
    <source>
        <dbReference type="Proteomes" id="UP000692816"/>
    </source>
</evidence>
<gene>
    <name evidence="1" type="ORF">J4P68_13445</name>
</gene>
<proteinExistence type="predicted"/>
<comment type="caution">
    <text evidence="1">The sequence shown here is derived from an EMBL/GenBank/DDBJ whole genome shotgun (WGS) entry which is preliminary data.</text>
</comment>
<keyword evidence="2" id="KW-1185">Reference proteome</keyword>
<organism evidence="1 2">
    <name type="scientific">Bradyrhizobium quebecense</name>
    <dbReference type="NCBI Taxonomy" id="2748629"/>
    <lineage>
        <taxon>Bacteria</taxon>
        <taxon>Pseudomonadati</taxon>
        <taxon>Pseudomonadota</taxon>
        <taxon>Alphaproteobacteria</taxon>
        <taxon>Hyphomicrobiales</taxon>
        <taxon>Nitrobacteraceae</taxon>
        <taxon>Bradyrhizobium</taxon>
    </lineage>
</organism>
<reference evidence="1" key="1">
    <citation type="journal article" date="2021" name="Int. J. Syst. Evol. Microbiol.">
        <title>Bradyrhizobium septentrionale sp. nov. (sv. septentrionale) and Bradyrhizobium quebecense sp. nov. (sv. septentrionale) associated with legumes native to Canada possess rearranged symbiosis genes and numerous insertion sequences.</title>
        <authorList>
            <person name="Bromfield E.S.P."/>
            <person name="Cloutier S."/>
        </authorList>
    </citation>
    <scope>NUCLEOTIDE SEQUENCE</scope>
    <source>
        <strain evidence="1">12S5</strain>
    </source>
</reference>
<accession>A0ABS3MGA6</accession>
<dbReference type="EMBL" id="JAGEPA010000001">
    <property type="protein sequence ID" value="MBO1430442.1"/>
    <property type="molecule type" value="Genomic_DNA"/>
</dbReference>
<name>A0ABS3MGA6_9BRAD</name>